<dbReference type="Proteomes" id="UP000288805">
    <property type="component" value="Unassembled WGS sequence"/>
</dbReference>
<sequence length="96" mass="10735">MEGGRDYKLELCSNIAGIFLLCSVFSMEEKRFTLVFLERRRIPRGWMILAKKLRSLGGGPLQKTGQVAQVDSLQMWENGEGSLSIGISYVEMMGSS</sequence>
<dbReference type="AlphaFoldDB" id="A0A438DKC2"/>
<protein>
    <submittedName>
        <fullName evidence="1">Uncharacterized protein</fullName>
    </submittedName>
</protein>
<organism evidence="1 2">
    <name type="scientific">Vitis vinifera</name>
    <name type="common">Grape</name>
    <dbReference type="NCBI Taxonomy" id="29760"/>
    <lineage>
        <taxon>Eukaryota</taxon>
        <taxon>Viridiplantae</taxon>
        <taxon>Streptophyta</taxon>
        <taxon>Embryophyta</taxon>
        <taxon>Tracheophyta</taxon>
        <taxon>Spermatophyta</taxon>
        <taxon>Magnoliopsida</taxon>
        <taxon>eudicotyledons</taxon>
        <taxon>Gunneridae</taxon>
        <taxon>Pentapetalae</taxon>
        <taxon>rosids</taxon>
        <taxon>Vitales</taxon>
        <taxon>Vitaceae</taxon>
        <taxon>Viteae</taxon>
        <taxon>Vitis</taxon>
    </lineage>
</organism>
<reference evidence="1 2" key="1">
    <citation type="journal article" date="2018" name="PLoS Genet.">
        <title>Population sequencing reveals clonal diversity and ancestral inbreeding in the grapevine cultivar Chardonnay.</title>
        <authorList>
            <person name="Roach M.J."/>
            <person name="Johnson D.L."/>
            <person name="Bohlmann J."/>
            <person name="van Vuuren H.J."/>
            <person name="Jones S.J."/>
            <person name="Pretorius I.S."/>
            <person name="Schmidt S.A."/>
            <person name="Borneman A.R."/>
        </authorList>
    </citation>
    <scope>NUCLEOTIDE SEQUENCE [LARGE SCALE GENOMIC DNA]</scope>
    <source>
        <strain evidence="2">cv. Chardonnay</strain>
        <tissue evidence="1">Leaf</tissue>
    </source>
</reference>
<evidence type="ECO:0000313" key="1">
    <source>
        <dbReference type="EMBL" id="RVW35935.1"/>
    </source>
</evidence>
<evidence type="ECO:0000313" key="2">
    <source>
        <dbReference type="Proteomes" id="UP000288805"/>
    </source>
</evidence>
<dbReference type="EMBL" id="QGNW01001588">
    <property type="protein sequence ID" value="RVW35935.1"/>
    <property type="molecule type" value="Genomic_DNA"/>
</dbReference>
<comment type="caution">
    <text evidence="1">The sequence shown here is derived from an EMBL/GenBank/DDBJ whole genome shotgun (WGS) entry which is preliminary data.</text>
</comment>
<name>A0A438DKC2_VITVI</name>
<gene>
    <name evidence="1" type="ORF">CK203_090595</name>
</gene>
<proteinExistence type="predicted"/>
<accession>A0A438DKC2</accession>